<organism evidence="1 2">
    <name type="scientific">Ralstonia chuxiongensis</name>
    <dbReference type="NCBI Taxonomy" id="2957504"/>
    <lineage>
        <taxon>Bacteria</taxon>
        <taxon>Pseudomonadati</taxon>
        <taxon>Pseudomonadota</taxon>
        <taxon>Betaproteobacteria</taxon>
        <taxon>Burkholderiales</taxon>
        <taxon>Burkholderiaceae</taxon>
        <taxon>Ralstonia</taxon>
    </lineage>
</organism>
<dbReference type="SUPFAM" id="SSF54427">
    <property type="entry name" value="NTF2-like"/>
    <property type="match status" value="1"/>
</dbReference>
<proteinExistence type="predicted"/>
<gene>
    <name evidence="1" type="ORF">NKG59_25255</name>
</gene>
<dbReference type="EMBL" id="JAMYWC010000011">
    <property type="protein sequence ID" value="MCP1175688.1"/>
    <property type="molecule type" value="Genomic_DNA"/>
</dbReference>
<accession>A0AA41WZH2</accession>
<sequence>MNTLTTPQMPTSLDPEALIRTYVRAKDENRPHLMPHAFAADATLHMTVKSEAISFPARSQGLAAIADVLVRRFGQTYDNVYTFCLTNSPPAPGSRRYECDWLVGMSNKVDSNVRVGCGSYEWAFTLQEQGWRVQTLDIVIDAMEVLPPDTTQVVFDDWLGQLAYPWNTALRTCAQMPTLAKLEPVRAYLHRRANDVSDL</sequence>
<keyword evidence="2" id="KW-1185">Reference proteome</keyword>
<reference evidence="2" key="1">
    <citation type="journal article" date="2023" name="Front. Microbiol.">
        <title>Ralstonia chuxiongensis sp. nov., Ralstonia mojiangensis sp. nov., and Ralstonia soli sp. nov., isolated from tobacco fields, are three novel species in the family Burkholderiaceae.</title>
        <authorList>
            <person name="Lu C.H."/>
            <person name="Zhang Y.Y."/>
            <person name="Jiang N."/>
            <person name="Chen W."/>
            <person name="Shao X."/>
            <person name="Zhao Z.M."/>
            <person name="Lu W.L."/>
            <person name="Hu X."/>
            <person name="Xi Y.X."/>
            <person name="Zou S.Y."/>
            <person name="Wei Q.J."/>
            <person name="Lin Z.L."/>
            <person name="Gong L."/>
            <person name="Gai X.T."/>
            <person name="Zhang L.Q."/>
            <person name="Li J.Y."/>
            <person name="Jin Y."/>
            <person name="Xia Z.Y."/>
        </authorList>
    </citation>
    <scope>NUCLEOTIDE SEQUENCE [LARGE SCALE GENOMIC DNA]</scope>
    <source>
        <strain evidence="2">21YRMH01-3</strain>
    </source>
</reference>
<protein>
    <submittedName>
        <fullName evidence="1">Nuclear transport factor 2 family protein</fullName>
    </submittedName>
</protein>
<dbReference type="InterPro" id="IPR032710">
    <property type="entry name" value="NTF2-like_dom_sf"/>
</dbReference>
<name>A0AA41WZH2_9RALS</name>
<dbReference type="AlphaFoldDB" id="A0AA41WZH2"/>
<dbReference type="RefSeq" id="WP_253542889.1">
    <property type="nucleotide sequence ID" value="NZ_JAMYWC010000011.1"/>
</dbReference>
<comment type="caution">
    <text evidence="1">The sequence shown here is derived from an EMBL/GenBank/DDBJ whole genome shotgun (WGS) entry which is preliminary data.</text>
</comment>
<dbReference type="Gene3D" id="3.10.450.50">
    <property type="match status" value="1"/>
</dbReference>
<evidence type="ECO:0000313" key="1">
    <source>
        <dbReference type="EMBL" id="MCP1175688.1"/>
    </source>
</evidence>
<dbReference type="Proteomes" id="UP001162793">
    <property type="component" value="Unassembled WGS sequence"/>
</dbReference>
<evidence type="ECO:0000313" key="2">
    <source>
        <dbReference type="Proteomes" id="UP001162793"/>
    </source>
</evidence>